<keyword evidence="3" id="KW-1185">Reference proteome</keyword>
<feature type="chain" id="PRO_5045857615" description="TonB-dependent receptor" evidence="1">
    <location>
        <begin position="20"/>
        <end position="573"/>
    </location>
</feature>
<feature type="signal peptide" evidence="1">
    <location>
        <begin position="1"/>
        <end position="19"/>
    </location>
</feature>
<dbReference type="SUPFAM" id="SSF56935">
    <property type="entry name" value="Porins"/>
    <property type="match status" value="1"/>
</dbReference>
<sequence>MKYLLYCLGLLLLPPALRAQQVDLANLKGMFGKGAPLKVNGGLNASTIFHNGSEMSGRQPFTWYLNGNMNLNIYSQVNLPFSFNLTNAGINYTYPTTPNRLSLHPTYKGITGHIGDVAMTFSPYTLNGIQFRGIGVDVATTNEWSVSAMYGRLSRAVAYDSTNRNVLPTFQRIGYGTKLTLNEENYGLGFSIFAAKDDPSSIPALPDSLYISPKKNVTFSINGMLRPSKGLELSLEYANSAVQMDKRDFNIVKEQGGNLLGSVFMYDHKSTLFYKAIKAGMNYTFFKSTIGLGYERIDPGYQTLGAYYFNNDLENITVNFSQPFLKNKANVSVNVGYQRDDLAHTKSGQTSRMVSSINMNYNPGDRLNMSLTYSNFQTYMNMRSQFDLINQTTPIQNLDTLNFKQISQNTTLNVNYILKTDKRKSQNLNMNFSLQDAADLREGVLHKGDGSRFYNGNLAYSLMFIPAQLNVTAAFNLSYNTIGRDDYLTWGPTAAVNSRLFNKKMTAGGSVSYNASTASGVQQGKVLNLRANAGYRVQKKHNLNLSAIQQLRWVPLKGTVNDQTVTLGYNYNF</sequence>
<gene>
    <name evidence="2" type="ORF">MYF79_11040</name>
</gene>
<proteinExistence type="predicted"/>
<evidence type="ECO:0008006" key="4">
    <source>
        <dbReference type="Google" id="ProtNLM"/>
    </source>
</evidence>
<evidence type="ECO:0000256" key="1">
    <source>
        <dbReference type="SAM" id="SignalP"/>
    </source>
</evidence>
<organism evidence="2 3">
    <name type="scientific">Chitinophaga filiformis</name>
    <name type="common">Myxococcus filiformis</name>
    <name type="synonym">Flexibacter filiformis</name>
    <dbReference type="NCBI Taxonomy" id="104663"/>
    <lineage>
        <taxon>Bacteria</taxon>
        <taxon>Pseudomonadati</taxon>
        <taxon>Bacteroidota</taxon>
        <taxon>Chitinophagia</taxon>
        <taxon>Chitinophagales</taxon>
        <taxon>Chitinophagaceae</taxon>
        <taxon>Chitinophaga</taxon>
    </lineage>
</organism>
<accession>A0ABY4I7H8</accession>
<reference evidence="2 3" key="1">
    <citation type="submission" date="2022-04" db="EMBL/GenBank/DDBJ databases">
        <title>The arsenic-methylating capacity of Chitinophaga filiformis YT5 during chitin decomposition.</title>
        <authorList>
            <person name="Chen G."/>
            <person name="Liang Y."/>
        </authorList>
    </citation>
    <scope>NUCLEOTIDE SEQUENCE [LARGE SCALE GENOMIC DNA]</scope>
    <source>
        <strain evidence="2 3">YT5</strain>
    </source>
</reference>
<evidence type="ECO:0000313" key="2">
    <source>
        <dbReference type="EMBL" id="UPK71817.1"/>
    </source>
</evidence>
<keyword evidence="1" id="KW-0732">Signal</keyword>
<dbReference type="RefSeq" id="WP_247813930.1">
    <property type="nucleotide sequence ID" value="NZ_CP095855.1"/>
</dbReference>
<evidence type="ECO:0000313" key="3">
    <source>
        <dbReference type="Proteomes" id="UP000830198"/>
    </source>
</evidence>
<name>A0ABY4I7H8_CHIFI</name>
<protein>
    <recommendedName>
        <fullName evidence="4">TonB-dependent receptor</fullName>
    </recommendedName>
</protein>
<dbReference type="Proteomes" id="UP000830198">
    <property type="component" value="Chromosome"/>
</dbReference>
<dbReference type="EMBL" id="CP095855">
    <property type="protein sequence ID" value="UPK71817.1"/>
    <property type="molecule type" value="Genomic_DNA"/>
</dbReference>